<dbReference type="FunFam" id="2.60.40.10:FF:000127">
    <property type="entry name" value="titin isoform X1"/>
    <property type="match status" value="4"/>
</dbReference>
<accession>A0A815TMS6</accession>
<dbReference type="FunFam" id="2.60.40.10:FF:000097">
    <property type="entry name" value="Bent, isoform F"/>
    <property type="match status" value="2"/>
</dbReference>
<dbReference type="GO" id="GO:0046872">
    <property type="term" value="F:metal ion binding"/>
    <property type="evidence" value="ECO:0007669"/>
    <property type="project" value="UniProtKB-KW"/>
</dbReference>
<proteinExistence type="predicted"/>
<dbReference type="InterPro" id="IPR007110">
    <property type="entry name" value="Ig-like_dom"/>
</dbReference>
<gene>
    <name evidence="19" type="ORF">XAT740_LOCUS40060</name>
</gene>
<organism evidence="19 20">
    <name type="scientific">Adineta ricciae</name>
    <name type="common">Rotifer</name>
    <dbReference type="NCBI Taxonomy" id="249248"/>
    <lineage>
        <taxon>Eukaryota</taxon>
        <taxon>Metazoa</taxon>
        <taxon>Spiralia</taxon>
        <taxon>Gnathifera</taxon>
        <taxon>Rotifera</taxon>
        <taxon>Eurotatoria</taxon>
        <taxon>Bdelloidea</taxon>
        <taxon>Adinetida</taxon>
        <taxon>Adinetidae</taxon>
        <taxon>Adineta</taxon>
    </lineage>
</organism>
<feature type="domain" description="Ig-like" evidence="17">
    <location>
        <begin position="2739"/>
        <end position="2818"/>
    </location>
</feature>
<dbReference type="FunFam" id="2.60.40.10:FF:000003">
    <property type="entry name" value="Titin isoform E"/>
    <property type="match status" value="1"/>
</dbReference>
<dbReference type="Pfam" id="PF00041">
    <property type="entry name" value="fn3"/>
    <property type="match status" value="12"/>
</dbReference>
<dbReference type="GO" id="GO:0005516">
    <property type="term" value="F:calmodulin binding"/>
    <property type="evidence" value="ECO:0007669"/>
    <property type="project" value="UniProtKB-KW"/>
</dbReference>
<feature type="non-terminal residue" evidence="19">
    <location>
        <position position="1"/>
    </location>
</feature>
<dbReference type="FunFam" id="2.60.40.10:FF:000031">
    <property type="entry name" value="Myosin-binding protein C, slow type"/>
    <property type="match status" value="3"/>
</dbReference>
<keyword evidence="11" id="KW-0112">Calmodulin-binding</keyword>
<dbReference type="CDD" id="cd00096">
    <property type="entry name" value="Ig"/>
    <property type="match status" value="3"/>
</dbReference>
<dbReference type="PRINTS" id="PR00014">
    <property type="entry name" value="FNTYPEIII"/>
</dbReference>
<feature type="domain" description="Ig-like" evidence="17">
    <location>
        <begin position="1338"/>
        <end position="1427"/>
    </location>
</feature>
<evidence type="ECO:0000256" key="13">
    <source>
        <dbReference type="ARBA" id="ARBA00023319"/>
    </source>
</evidence>
<dbReference type="FunFam" id="2.60.40.10:FF:000034">
    <property type="entry name" value="Titin isoform A"/>
    <property type="match status" value="1"/>
</dbReference>
<feature type="domain" description="Fibronectin type-III" evidence="18">
    <location>
        <begin position="1239"/>
        <end position="1334"/>
    </location>
</feature>
<evidence type="ECO:0000256" key="3">
    <source>
        <dbReference type="ARBA" id="ARBA00022527"/>
    </source>
</evidence>
<feature type="domain" description="Ig-like" evidence="17">
    <location>
        <begin position="6"/>
        <end position="101"/>
    </location>
</feature>
<feature type="region of interest" description="Disordered" evidence="16">
    <location>
        <begin position="1736"/>
        <end position="1763"/>
    </location>
</feature>
<evidence type="ECO:0000313" key="19">
    <source>
        <dbReference type="EMBL" id="CAF1508190.1"/>
    </source>
</evidence>
<keyword evidence="20" id="KW-1185">Reference proteome</keyword>
<feature type="domain" description="Ig-like" evidence="17">
    <location>
        <begin position="440"/>
        <end position="533"/>
    </location>
</feature>
<feature type="domain" description="Ig-like" evidence="17">
    <location>
        <begin position="229"/>
        <end position="319"/>
    </location>
</feature>
<keyword evidence="13" id="KW-0393">Immunoglobulin domain</keyword>
<feature type="domain" description="Fibronectin type-III" evidence="18">
    <location>
        <begin position="1740"/>
        <end position="1834"/>
    </location>
</feature>
<reference evidence="19" key="1">
    <citation type="submission" date="2021-02" db="EMBL/GenBank/DDBJ databases">
        <authorList>
            <person name="Nowell W R."/>
        </authorList>
    </citation>
    <scope>NUCLEOTIDE SEQUENCE</scope>
</reference>
<feature type="compositionally biased region" description="Basic and acidic residues" evidence="16">
    <location>
        <begin position="604"/>
        <end position="633"/>
    </location>
</feature>
<dbReference type="InterPro" id="IPR003961">
    <property type="entry name" value="FN3_dom"/>
</dbReference>
<dbReference type="GO" id="GO:0004674">
    <property type="term" value="F:protein serine/threonine kinase activity"/>
    <property type="evidence" value="ECO:0007669"/>
    <property type="project" value="UniProtKB-KW"/>
</dbReference>
<name>A0A815TMS6_ADIRI</name>
<keyword evidence="7" id="KW-0677">Repeat</keyword>
<dbReference type="SMART" id="SM00409">
    <property type="entry name" value="IG"/>
    <property type="match status" value="15"/>
</dbReference>
<dbReference type="InterPro" id="IPR013783">
    <property type="entry name" value="Ig-like_fold"/>
</dbReference>
<evidence type="ECO:0000256" key="9">
    <source>
        <dbReference type="ARBA" id="ARBA00022837"/>
    </source>
</evidence>
<keyword evidence="12" id="KW-1015">Disulfide bond</keyword>
<dbReference type="InterPro" id="IPR013098">
    <property type="entry name" value="Ig_I-set"/>
</dbReference>
<dbReference type="CDD" id="cd00063">
    <property type="entry name" value="FN3"/>
    <property type="match status" value="12"/>
</dbReference>
<dbReference type="FunFam" id="2.60.40.10:FF:000056">
    <property type="entry name" value="twitchin isoform X4"/>
    <property type="match status" value="3"/>
</dbReference>
<feature type="domain" description="Ig-like" evidence="17">
    <location>
        <begin position="644"/>
        <end position="751"/>
    </location>
</feature>
<comment type="caution">
    <text evidence="19">The sequence shown here is derived from an EMBL/GenBank/DDBJ whole genome shotgun (WGS) entry which is preliminary data.</text>
</comment>
<evidence type="ECO:0000256" key="14">
    <source>
        <dbReference type="ARBA" id="ARBA00047899"/>
    </source>
</evidence>
<keyword evidence="6" id="KW-0479">Metal-binding</keyword>
<evidence type="ECO:0000256" key="12">
    <source>
        <dbReference type="ARBA" id="ARBA00023157"/>
    </source>
</evidence>
<dbReference type="InterPro" id="IPR003599">
    <property type="entry name" value="Ig_sub"/>
</dbReference>
<evidence type="ECO:0000256" key="4">
    <source>
        <dbReference type="ARBA" id="ARBA00022553"/>
    </source>
</evidence>
<evidence type="ECO:0000259" key="18">
    <source>
        <dbReference type="PROSITE" id="PS50853"/>
    </source>
</evidence>
<dbReference type="EMBL" id="CAJNOR010004513">
    <property type="protein sequence ID" value="CAF1508190.1"/>
    <property type="molecule type" value="Genomic_DNA"/>
</dbReference>
<comment type="cofactor">
    <cofactor evidence="1">
        <name>Mg(2+)</name>
        <dbReference type="ChEBI" id="CHEBI:18420"/>
    </cofactor>
</comment>
<keyword evidence="4" id="KW-0597">Phosphoprotein</keyword>
<dbReference type="CDD" id="cd05748">
    <property type="entry name" value="Ig_Titin_like"/>
    <property type="match status" value="1"/>
</dbReference>
<feature type="domain" description="Fibronectin type-III" evidence="18">
    <location>
        <begin position="1535"/>
        <end position="1633"/>
    </location>
</feature>
<feature type="domain" description="Fibronectin type-III" evidence="18">
    <location>
        <begin position="2537"/>
        <end position="2632"/>
    </location>
</feature>
<comment type="catalytic activity">
    <reaction evidence="14">
        <text>L-threonyl-[protein] + ATP = O-phospho-L-threonyl-[protein] + ADP + H(+)</text>
        <dbReference type="Rhea" id="RHEA:46608"/>
        <dbReference type="Rhea" id="RHEA-COMP:11060"/>
        <dbReference type="Rhea" id="RHEA-COMP:11605"/>
        <dbReference type="ChEBI" id="CHEBI:15378"/>
        <dbReference type="ChEBI" id="CHEBI:30013"/>
        <dbReference type="ChEBI" id="CHEBI:30616"/>
        <dbReference type="ChEBI" id="CHEBI:61977"/>
        <dbReference type="ChEBI" id="CHEBI:456216"/>
        <dbReference type="EC" id="2.7.11.1"/>
    </reaction>
</comment>
<dbReference type="SMART" id="SM00060">
    <property type="entry name" value="FN3"/>
    <property type="match status" value="12"/>
</dbReference>
<feature type="domain" description="Fibronectin type-III" evidence="18">
    <location>
        <begin position="1431"/>
        <end position="1529"/>
    </location>
</feature>
<evidence type="ECO:0000256" key="16">
    <source>
        <dbReference type="SAM" id="MobiDB-lite"/>
    </source>
</evidence>
<feature type="region of interest" description="Disordered" evidence="16">
    <location>
        <begin position="1217"/>
        <end position="1246"/>
    </location>
</feature>
<dbReference type="GO" id="GO:0031672">
    <property type="term" value="C:A band"/>
    <property type="evidence" value="ECO:0007669"/>
    <property type="project" value="UniProtKB-ARBA"/>
</dbReference>
<feature type="domain" description="Fibronectin type-III" evidence="18">
    <location>
        <begin position="2238"/>
        <end position="2333"/>
    </location>
</feature>
<dbReference type="InterPro" id="IPR003598">
    <property type="entry name" value="Ig_sub2"/>
</dbReference>
<dbReference type="PROSITE" id="PS50835">
    <property type="entry name" value="IG_LIKE"/>
    <property type="match status" value="13"/>
</dbReference>
<feature type="domain" description="Ig-like" evidence="17">
    <location>
        <begin position="852"/>
        <end position="942"/>
    </location>
</feature>
<evidence type="ECO:0000256" key="6">
    <source>
        <dbReference type="ARBA" id="ARBA00022723"/>
    </source>
</evidence>
<keyword evidence="8" id="KW-0418">Kinase</keyword>
<evidence type="ECO:0000256" key="15">
    <source>
        <dbReference type="ARBA" id="ARBA00048679"/>
    </source>
</evidence>
<comment type="catalytic activity">
    <reaction evidence="15">
        <text>L-seryl-[protein] + ATP = O-phospho-L-seryl-[protein] + ADP + H(+)</text>
        <dbReference type="Rhea" id="RHEA:17989"/>
        <dbReference type="Rhea" id="RHEA-COMP:9863"/>
        <dbReference type="Rhea" id="RHEA-COMP:11604"/>
        <dbReference type="ChEBI" id="CHEBI:15378"/>
        <dbReference type="ChEBI" id="CHEBI:29999"/>
        <dbReference type="ChEBI" id="CHEBI:30616"/>
        <dbReference type="ChEBI" id="CHEBI:83421"/>
        <dbReference type="ChEBI" id="CHEBI:456216"/>
        <dbReference type="EC" id="2.7.11.1"/>
    </reaction>
</comment>
<dbReference type="PANTHER" id="PTHR13817">
    <property type="entry name" value="TITIN"/>
    <property type="match status" value="1"/>
</dbReference>
<evidence type="ECO:0000256" key="1">
    <source>
        <dbReference type="ARBA" id="ARBA00001946"/>
    </source>
</evidence>
<dbReference type="Gene3D" id="2.60.40.10">
    <property type="entry name" value="Immunoglobulins"/>
    <property type="match status" value="27"/>
</dbReference>
<feature type="compositionally biased region" description="Basic and acidic residues" evidence="16">
    <location>
        <begin position="539"/>
        <end position="555"/>
    </location>
</feature>
<feature type="domain" description="Fibronectin type-III" evidence="18">
    <location>
        <begin position="2138"/>
        <end position="2232"/>
    </location>
</feature>
<sequence length="2867" mass="316573">MAASAPRFLKPPAIRQIPDDSTRLFLECQVQGTPKPDIKWFQNDKELSSASTKFKQTIKLSTGSTYDVTLEISEVAATDTGIYKIVVKNKAGEITANVTLNLATDDTAESTADGNNSAEGSAPVFIQKPIIKQENDGTRLIFECKISAEPKPDIFWSRDDVAVENSGRFLIYCDALPNNSYLACLEIDDVNTSDGGKYKVTAKNSLGESNANITLNLDQQDQSASGGRPTFSQAPRVRMLEESALLECRCTADPVPSFTWTLDDKPLTMGTKYKQGILTEGNTHTIFLEVTQLTKKDSGLYKATAKNVKGDGSANIELNIGEMNFKLPDGLAPSFIGKPTIKQATKTATIQIDIMADPNPSLYWTKDGKELSNVDKVVMRIEPKGGNKYTILLDVKNLATSDSGVYKCSLSNEVGTAIANIGLKVAGDKASLDQVDRLGPAFEKPKITKDVKQKSIKIECRCKGKPEPKITWKKDKTEIKDKPNKYKISKTKGTDDTYVFILEILNAAPADGGVYKILAKNDAGDSQALVNLTVDAEQEPPKDEDSKKKPQEKKAAIPTIAPPVDDASGATADETSKAQTEESVYEDAGPRRVKQDAQLLPDKPTSDDGSDSRRSSTNERRPSLRPVDLDNSLKVKRNSKTQRPSMSEVIPGWPSLNKVKRPEKEKESFVEPLTDIHCKEEDGEITFHCTFCKPSTRIRWLKNKVEIFHGLKYHFDSSGAKQTLTIYKLHPDDSGKYFCRVNEIETSAWLEVTPAKPSYDFYKELPPKMEVFRTKQTVLECHVNDASAPVKWFKNGVPIDTEQDKRMKIHQDMTRCILRILKTTKIDEGEYTCQIDDEQGIKTSGYLYVEEPQWRFETKLPTMLEVDENDRVELECSVQDEDAECDWFYEGEKIDLDSNPGKYEIISTGKIRKLIINNASPVADKGKYECKTGVMTTSCNLTARAALRIDQGLKDIDTIEGEEIALEVSLSKVDSRGKWYRDGKVILPDQNTVVLNEGHQYRLKLRNIALKDAGEITFQCGDLTDSCKITVKEAEKPPRIDASRYSKSVTLKAGRPLDLDIPFDAYPPPTMTWTKDGKVIEPGLETPCQMSIDAKRCKLNIPKTKRDDTGKYELTLKNAKGEVKIPIDVTVLDRPTAPEGPIKVSDVTKDGCLLAWKPPLDNGGNPIQRYIVEKQDTGRGGWSPAGEVNGDSTSLRVTRLAAGKEYSFRVRAVNKEGESDALETTETTLAKNPFDEPSAPGKPDITDWDKDHVDLEWEAPKRDGGAPIEKYIVERREKGRDQWQKAAEIDGDKTKGTCGGLSEGKEYEFRVIAVNKGGPSEPSEPSKAIIAKPRFLKPRINKINLKSVTVKQGQPVTLDAPYVAEPLPSMTWQRDTKELIADDRIQMTQTDKLAQLVVNKSVRSDTGRYLIRLVNSSGEDTAECDVIVLGPPSKPRGPLAVKDVTKSTVTLSWLPPEDTGGKDITNYVVEKRDKKSGDWVRCNDPINGTQVTVSKLKEGHEYEFRVMAENANGLSEPLVTDKATLVKNPFNEPGPPGRPECVTRDREHIEIKWNPPRNDGGNPVKGYIVERREKGSKKRDWTKISRDDLHKGTNFVDNNVTANKEYEYRVSAVNEAGPGEPSDPSEILAAKPEKEKPTFDLSGLNGGLGKKEIRIRAGEPLTIDLPINGSPAPTVTWTKDGEPIQAARDTQLESDDVHAKLHKPASKRSDTGKYKVQLKNDSGEDECDIDVIVLDKPGKPEGPLETTETTKDSVSLQWKPPKDNGGAEITGYVIEKCPENSDRWEKVPGVFAQPKGTIKDLETNKKYKFRVKAENIYGTGEPLETTSLITVKPPYDPPDAPETPEITEYNSTYIKLKWDKPKNDGGNPISGYNVEMREKGSNNWVPCNTLPTKGTEYTASGLREGQTYEFRVAAVNGAGPGAPSKPTRGQKAEVPMFVADAPDQPKIDKITKDSVSLSWKKPANDGGSKITGYIIEKRTPDSRDWAEVTQVPARETSYTVPHLAEGSEVAFRVRAVNAVGPSDPSRSTDTITVQDQPEKPSFLDLHGIKDITVKAGKDFEVHIPYKATPKAQAQWLIEDKDLVDDSRVNVKTTDNVVTLLNRKAERGDAGLYKLTLKNSEGASQVQFRVNVLSPPTKPEGPLEASNVTAEGCTLNWKPPKDDGGSPLKHYVVEKRVAGTDKWAKVGPPISGTTCDVKGLEDGKNYEFRVTAENDNGLSEPLTVDAPIKAKWPFKPPDAPGTPECIAHTSDSITLQWARPQNDGGNPVRGYLIEKREKGTDRWIPVNREPVPVVEYMVPNLSNGKEYEFRVAAVNKAGPGDHAQTNGAIQARPPDVAPHAVGFGNYGPKEIVVRAGEDLKIPIPFIGSPEPQVTFCKGGDEIKPDGNTAITVKDGVAELFVPKVKGSDSGLYSCTLKNNLGQDTAQVKVIVVDKPDTPEGPLAIGDIKPDSCVLTWKPPKNDGGSPISNYIIEKFDTKKGEWQKVSSFCRTPYYEVTGLNEGSEYKFRVSAENIYGQSQPLECDKPIIAKHPFNAPQAPHNFEIGNQTENSVRLKWDNPKSDGGSKITAYQVEMRSPDSDTWEVANDYPIKSNDFTVEKLQMGKPYEFRVKAKNAAGWGDYATLDRPVTLKPDFVPPSSPGMPEVKKVGKNYVELAWSPPTNDGGAKVLGYVIEKKPVGSDQWTKAVPYNVIDNDVMITDLPENGEFEFRVKAVNRAGESEPSSTTGRVKITEFPNGRAPTFVKKVTDASASINGEAAFTVEYDGNPAPEVKWYRNGLELSSSGRYRINTKTDELKSTLTFTEAWETDNNSKITCEIINPLGKDSCEAVFHVKTPPKLQREPEEQRIHLGETLKVKIPISGKGPFSFK</sequence>
<feature type="region of interest" description="Disordered" evidence="16">
    <location>
        <begin position="533"/>
        <end position="661"/>
    </location>
</feature>
<dbReference type="SUPFAM" id="SSF48726">
    <property type="entry name" value="Immunoglobulin"/>
    <property type="match status" value="15"/>
</dbReference>
<protein>
    <recommendedName>
        <fullName evidence="2">non-specific serine/threonine protein kinase</fullName>
        <ecNumber evidence="2">2.7.11.1</ecNumber>
    </recommendedName>
</protein>
<dbReference type="SUPFAM" id="SSF49265">
    <property type="entry name" value="Fibronectin type III"/>
    <property type="match status" value="7"/>
</dbReference>
<feature type="domain" description="Fibronectin type-III" evidence="18">
    <location>
        <begin position="1840"/>
        <end position="1935"/>
    </location>
</feature>
<feature type="domain" description="Ig-like" evidence="17">
    <location>
        <begin position="1038"/>
        <end position="1130"/>
    </location>
</feature>
<evidence type="ECO:0000259" key="17">
    <source>
        <dbReference type="PROSITE" id="PS50835"/>
    </source>
</evidence>
<evidence type="ECO:0000256" key="10">
    <source>
        <dbReference type="ARBA" id="ARBA00022842"/>
    </source>
</evidence>
<feature type="domain" description="Ig-like" evidence="17">
    <location>
        <begin position="333"/>
        <end position="426"/>
    </location>
</feature>
<evidence type="ECO:0000256" key="8">
    <source>
        <dbReference type="ARBA" id="ARBA00022777"/>
    </source>
</evidence>
<dbReference type="PANTHER" id="PTHR13817:SF151">
    <property type="entry name" value="TITIN"/>
    <property type="match status" value="1"/>
</dbReference>
<dbReference type="Proteomes" id="UP000663828">
    <property type="component" value="Unassembled WGS sequence"/>
</dbReference>
<evidence type="ECO:0000256" key="11">
    <source>
        <dbReference type="ARBA" id="ARBA00022860"/>
    </source>
</evidence>
<evidence type="ECO:0000256" key="5">
    <source>
        <dbReference type="ARBA" id="ARBA00022679"/>
    </source>
</evidence>
<keyword evidence="10" id="KW-0460">Magnesium</keyword>
<feature type="domain" description="Fibronectin type-III" evidence="18">
    <location>
        <begin position="2635"/>
        <end position="2734"/>
    </location>
</feature>
<evidence type="ECO:0000313" key="20">
    <source>
        <dbReference type="Proteomes" id="UP000663828"/>
    </source>
</evidence>
<feature type="domain" description="Fibronectin type-III" evidence="18">
    <location>
        <begin position="1137"/>
        <end position="1233"/>
    </location>
</feature>
<keyword evidence="9" id="KW-0106">Calcium</keyword>
<feature type="domain" description="Fibronectin type-III" evidence="18">
    <location>
        <begin position="2437"/>
        <end position="2531"/>
    </location>
</feature>
<dbReference type="InterPro" id="IPR050964">
    <property type="entry name" value="Striated_Muscle_Regulatory"/>
</dbReference>
<feature type="domain" description="Fibronectin type-III" evidence="18">
    <location>
        <begin position="1941"/>
        <end position="2036"/>
    </location>
</feature>
<evidence type="ECO:0000256" key="2">
    <source>
        <dbReference type="ARBA" id="ARBA00012513"/>
    </source>
</evidence>
<dbReference type="FunFam" id="2.60.40.10:FF:000160">
    <property type="entry name" value="Titin a"/>
    <property type="match status" value="3"/>
</dbReference>
<feature type="domain" description="Ig-like" evidence="17">
    <location>
        <begin position="757"/>
        <end position="844"/>
    </location>
</feature>
<feature type="domain" description="Ig-like" evidence="17">
    <location>
        <begin position="1637"/>
        <end position="1729"/>
    </location>
</feature>
<feature type="domain" description="Ig-like" evidence="17">
    <location>
        <begin position="123"/>
        <end position="214"/>
    </location>
</feature>
<dbReference type="PROSITE" id="PS50853">
    <property type="entry name" value="FN3"/>
    <property type="match status" value="12"/>
</dbReference>
<dbReference type="FunFam" id="2.60.40.10:FF:000051">
    <property type="entry name" value="Uncharacterized protein, isoform J"/>
    <property type="match status" value="2"/>
</dbReference>
<evidence type="ECO:0000256" key="7">
    <source>
        <dbReference type="ARBA" id="ARBA00022737"/>
    </source>
</evidence>
<keyword evidence="5" id="KW-0808">Transferase</keyword>
<dbReference type="InterPro" id="IPR036179">
    <property type="entry name" value="Ig-like_dom_sf"/>
</dbReference>
<dbReference type="SMART" id="SM00408">
    <property type="entry name" value="IGc2"/>
    <property type="match status" value="12"/>
</dbReference>
<dbReference type="EC" id="2.7.11.1" evidence="2"/>
<dbReference type="Pfam" id="PF07679">
    <property type="entry name" value="I-set"/>
    <property type="match status" value="14"/>
</dbReference>
<keyword evidence="3" id="KW-0723">Serine/threonine-protein kinase</keyword>
<dbReference type="FunFam" id="2.60.40.10:FF:000107">
    <property type="entry name" value="Myosin, light chain kinase a"/>
    <property type="match status" value="1"/>
</dbReference>
<dbReference type="InterPro" id="IPR036116">
    <property type="entry name" value="FN3_sf"/>
</dbReference>
<dbReference type="FunFam" id="2.60.40.10:FF:000032">
    <property type="entry name" value="palladin isoform X1"/>
    <property type="match status" value="1"/>
</dbReference>
<feature type="domain" description="Ig-like" evidence="17">
    <location>
        <begin position="2333"/>
        <end position="2429"/>
    </location>
</feature>